<keyword evidence="2" id="KW-1003">Cell membrane</keyword>
<dbReference type="AlphaFoldDB" id="A0A5B9W0Q0"/>
<dbReference type="EMBL" id="CP042997">
    <property type="protein sequence ID" value="QEH34222.1"/>
    <property type="molecule type" value="Genomic_DNA"/>
</dbReference>
<feature type="transmembrane region" description="Helical" evidence="7">
    <location>
        <begin position="62"/>
        <end position="88"/>
    </location>
</feature>
<gene>
    <name evidence="8" type="ORF">OJF2_27570</name>
</gene>
<dbReference type="Pfam" id="PF03706">
    <property type="entry name" value="LPG_synthase_TM"/>
    <property type="match status" value="1"/>
</dbReference>
<protein>
    <recommendedName>
        <fullName evidence="10">Flippase-like domain-containing protein</fullName>
    </recommendedName>
</protein>
<keyword evidence="4 7" id="KW-1133">Transmembrane helix</keyword>
<dbReference type="GO" id="GO:0005886">
    <property type="term" value="C:plasma membrane"/>
    <property type="evidence" value="ECO:0007669"/>
    <property type="project" value="UniProtKB-SubCell"/>
</dbReference>
<feature type="transmembrane region" description="Helical" evidence="7">
    <location>
        <begin position="142"/>
        <end position="164"/>
    </location>
</feature>
<evidence type="ECO:0000256" key="1">
    <source>
        <dbReference type="ARBA" id="ARBA00004651"/>
    </source>
</evidence>
<feature type="transmembrane region" description="Helical" evidence="7">
    <location>
        <begin position="184"/>
        <end position="207"/>
    </location>
</feature>
<dbReference type="OrthoDB" id="256291at2"/>
<feature type="transmembrane region" description="Helical" evidence="7">
    <location>
        <begin position="228"/>
        <end position="252"/>
    </location>
</feature>
<proteinExistence type="predicted"/>
<keyword evidence="3 7" id="KW-0812">Transmembrane</keyword>
<evidence type="ECO:0000256" key="7">
    <source>
        <dbReference type="SAM" id="Phobius"/>
    </source>
</evidence>
<evidence type="ECO:0008006" key="10">
    <source>
        <dbReference type="Google" id="ProtNLM"/>
    </source>
</evidence>
<accession>A0A5B9W0Q0</accession>
<keyword evidence="5 7" id="KW-0472">Membrane</keyword>
<evidence type="ECO:0000256" key="5">
    <source>
        <dbReference type="ARBA" id="ARBA00023136"/>
    </source>
</evidence>
<organism evidence="8 9">
    <name type="scientific">Aquisphaera giovannonii</name>
    <dbReference type="NCBI Taxonomy" id="406548"/>
    <lineage>
        <taxon>Bacteria</taxon>
        <taxon>Pseudomonadati</taxon>
        <taxon>Planctomycetota</taxon>
        <taxon>Planctomycetia</taxon>
        <taxon>Isosphaerales</taxon>
        <taxon>Isosphaeraceae</taxon>
        <taxon>Aquisphaera</taxon>
    </lineage>
</organism>
<feature type="transmembrane region" description="Helical" evidence="7">
    <location>
        <begin position="264"/>
        <end position="283"/>
    </location>
</feature>
<evidence type="ECO:0000313" key="9">
    <source>
        <dbReference type="Proteomes" id="UP000324233"/>
    </source>
</evidence>
<sequence>MSGPAGARRPGLRGGFAAVKHLRSSPKLRRLAVPLAATAIAVGMARGLAGQGDSFFQAVTRVGIAGLGVALAASVVHRVVNAAGWVLVVRSLGQRMDASVGVRVWLASEACRWLPGSVWSYGSRTFLAARLGMNPGTAAASLVLELLVTVCGWVMVAALGWPYLGVSLGAIAARLPAWDDRRLVACEVGLGVSLVLLAAIAAGSGRVRARSARLMSQLVELRRRSASLPRLAVAAGYFAAMGVFSGLIFLAVLRATPDGAAVPAGAAIAANALAWLVGFFAIFAPGGLGVREACLVAMLSPWMPAEEAFVLSLAWRLVQVAAEMLCFVAVAAWGLPGSIAAAPPPREPGTRRGPSRPARSGLRAS</sequence>
<name>A0A5B9W0Q0_9BACT</name>
<comment type="subcellular location">
    <subcellularLocation>
        <location evidence="1">Cell membrane</location>
        <topology evidence="1">Multi-pass membrane protein</topology>
    </subcellularLocation>
</comment>
<evidence type="ECO:0000256" key="3">
    <source>
        <dbReference type="ARBA" id="ARBA00022692"/>
    </source>
</evidence>
<evidence type="ECO:0000313" key="8">
    <source>
        <dbReference type="EMBL" id="QEH34222.1"/>
    </source>
</evidence>
<dbReference type="KEGG" id="agv:OJF2_27570"/>
<dbReference type="Proteomes" id="UP000324233">
    <property type="component" value="Chromosome"/>
</dbReference>
<evidence type="ECO:0000256" key="4">
    <source>
        <dbReference type="ARBA" id="ARBA00022989"/>
    </source>
</evidence>
<feature type="transmembrane region" description="Helical" evidence="7">
    <location>
        <begin position="31"/>
        <end position="50"/>
    </location>
</feature>
<evidence type="ECO:0000256" key="6">
    <source>
        <dbReference type="SAM" id="MobiDB-lite"/>
    </source>
</evidence>
<evidence type="ECO:0000256" key="2">
    <source>
        <dbReference type="ARBA" id="ARBA00022475"/>
    </source>
</evidence>
<reference evidence="8 9" key="1">
    <citation type="submission" date="2019-08" db="EMBL/GenBank/DDBJ databases">
        <title>Deep-cultivation of Planctomycetes and their phenomic and genomic characterization uncovers novel biology.</title>
        <authorList>
            <person name="Wiegand S."/>
            <person name="Jogler M."/>
            <person name="Boedeker C."/>
            <person name="Pinto D."/>
            <person name="Vollmers J."/>
            <person name="Rivas-Marin E."/>
            <person name="Kohn T."/>
            <person name="Peeters S.H."/>
            <person name="Heuer A."/>
            <person name="Rast P."/>
            <person name="Oberbeckmann S."/>
            <person name="Bunk B."/>
            <person name="Jeske O."/>
            <person name="Meyerdierks A."/>
            <person name="Storesund J.E."/>
            <person name="Kallscheuer N."/>
            <person name="Luecker S."/>
            <person name="Lage O.M."/>
            <person name="Pohl T."/>
            <person name="Merkel B.J."/>
            <person name="Hornburger P."/>
            <person name="Mueller R.-W."/>
            <person name="Bruemmer F."/>
            <person name="Labrenz M."/>
            <person name="Spormann A.M."/>
            <person name="Op den Camp H."/>
            <person name="Overmann J."/>
            <person name="Amann R."/>
            <person name="Jetten M.S.M."/>
            <person name="Mascher T."/>
            <person name="Medema M.H."/>
            <person name="Devos D.P."/>
            <person name="Kaster A.-K."/>
            <person name="Ovreas L."/>
            <person name="Rohde M."/>
            <person name="Galperin M.Y."/>
            <person name="Jogler C."/>
        </authorList>
    </citation>
    <scope>NUCLEOTIDE SEQUENCE [LARGE SCALE GENOMIC DNA]</scope>
    <source>
        <strain evidence="8 9">OJF2</strain>
    </source>
</reference>
<dbReference type="InterPro" id="IPR022791">
    <property type="entry name" value="L-PG_synthase/AglD"/>
</dbReference>
<feature type="region of interest" description="Disordered" evidence="6">
    <location>
        <begin position="342"/>
        <end position="365"/>
    </location>
</feature>
<keyword evidence="9" id="KW-1185">Reference proteome</keyword>